<dbReference type="AlphaFoldDB" id="A0A366HLK1"/>
<dbReference type="InterPro" id="IPR049492">
    <property type="entry name" value="BD-FAE-like_dom"/>
</dbReference>
<proteinExistence type="predicted"/>
<feature type="chain" id="PRO_5016594429" description="BD-FAE-like domain-containing protein" evidence="1">
    <location>
        <begin position="27"/>
        <end position="311"/>
    </location>
</feature>
<feature type="signal peptide" evidence="1">
    <location>
        <begin position="1"/>
        <end position="26"/>
    </location>
</feature>
<protein>
    <recommendedName>
        <fullName evidence="2">BD-FAE-like domain-containing protein</fullName>
    </recommendedName>
</protein>
<reference evidence="3 4" key="1">
    <citation type="submission" date="2018-06" db="EMBL/GenBank/DDBJ databases">
        <title>Genomic Encyclopedia of Type Strains, Phase IV (KMG-IV): sequencing the most valuable type-strain genomes for metagenomic binning, comparative biology and taxonomic classification.</title>
        <authorList>
            <person name="Goeker M."/>
        </authorList>
    </citation>
    <scope>NUCLEOTIDE SEQUENCE [LARGE SCALE GENOMIC DNA]</scope>
    <source>
        <strain evidence="3 4">DSM 25532</strain>
    </source>
</reference>
<feature type="domain" description="BD-FAE-like" evidence="2">
    <location>
        <begin position="49"/>
        <end position="178"/>
    </location>
</feature>
<comment type="caution">
    <text evidence="3">The sequence shown here is derived from an EMBL/GenBank/DDBJ whole genome shotgun (WGS) entry which is preliminary data.</text>
</comment>
<dbReference type="Proteomes" id="UP000253426">
    <property type="component" value="Unassembled WGS sequence"/>
</dbReference>
<accession>A0A366HLK1</accession>
<gene>
    <name evidence="3" type="ORF">DES53_105209</name>
</gene>
<evidence type="ECO:0000256" key="1">
    <source>
        <dbReference type="SAM" id="SignalP"/>
    </source>
</evidence>
<dbReference type="EMBL" id="QNRR01000005">
    <property type="protein sequence ID" value="RBP43810.1"/>
    <property type="molecule type" value="Genomic_DNA"/>
</dbReference>
<dbReference type="SUPFAM" id="SSF53474">
    <property type="entry name" value="alpha/beta-Hydrolases"/>
    <property type="match status" value="1"/>
</dbReference>
<sequence>MFPPALLRSARLLGALLLLLALPLRAAPPGRPLPSRPDVSYGPRPLQVLDVYLPPKPNGPSPVLIWYGGIWKPAKNVPDCNPFFKAGCAVIGVQTRTMGEATQDGVFPPISYVMDDACRAVQFVRSKAAEWGLDPERIAVGGGSQGSLPALYVGCAADRANPDATDPVERQSTKVVAIAAFRSQPTIDPKRMQEWVPGVVWGAPALGCKFEESLARRDELLPVIKEWSPDYLLHSGVPPIYFENEWGLTQPEDKSVTETNYKVHAPMWGLGFQKLAQEKGVKCYVKYLGHATEEYVNTWDFLVKQLTAKGA</sequence>
<name>A0A366HLK1_9BACT</name>
<keyword evidence="4" id="KW-1185">Reference proteome</keyword>
<evidence type="ECO:0000313" key="3">
    <source>
        <dbReference type="EMBL" id="RBP43810.1"/>
    </source>
</evidence>
<keyword evidence="1" id="KW-0732">Signal</keyword>
<dbReference type="Gene3D" id="3.40.50.1820">
    <property type="entry name" value="alpha/beta hydrolase"/>
    <property type="match status" value="1"/>
</dbReference>
<organism evidence="3 4">
    <name type="scientific">Roseimicrobium gellanilyticum</name>
    <dbReference type="NCBI Taxonomy" id="748857"/>
    <lineage>
        <taxon>Bacteria</taxon>
        <taxon>Pseudomonadati</taxon>
        <taxon>Verrucomicrobiota</taxon>
        <taxon>Verrucomicrobiia</taxon>
        <taxon>Verrucomicrobiales</taxon>
        <taxon>Verrucomicrobiaceae</taxon>
        <taxon>Roseimicrobium</taxon>
    </lineage>
</organism>
<evidence type="ECO:0000313" key="4">
    <source>
        <dbReference type="Proteomes" id="UP000253426"/>
    </source>
</evidence>
<dbReference type="InterPro" id="IPR029058">
    <property type="entry name" value="AB_hydrolase_fold"/>
</dbReference>
<dbReference type="Pfam" id="PF20434">
    <property type="entry name" value="BD-FAE"/>
    <property type="match status" value="1"/>
</dbReference>
<evidence type="ECO:0000259" key="2">
    <source>
        <dbReference type="Pfam" id="PF20434"/>
    </source>
</evidence>